<sequence length="227" mass="25808">MRKCKGIEEVVTKGGVKMTRARTILAENTSTSKRRKVDGGELELSPSLVQLETQNLSIMTPENSAPGNSTCESVSTDHVLASCCSSNEWGEEEKENSKFVDLELHEENEIGAEFETRTYDLELEDCRESRVTTPTSEVEAEVESTARSRESNARRRSCSTMQKMPSENELEEFFATAEKDLHKKFIDKYNFDILEDKPLEGRYEWIELNPQLGCTNTEMRNATRCDN</sequence>
<dbReference type="Pfam" id="PF02234">
    <property type="entry name" value="CDI"/>
    <property type="match status" value="1"/>
</dbReference>
<dbReference type="AlphaFoldDB" id="A0A8S0S7C1"/>
<dbReference type="GO" id="GO:0051726">
    <property type="term" value="P:regulation of cell cycle"/>
    <property type="evidence" value="ECO:0007669"/>
    <property type="project" value="InterPro"/>
</dbReference>
<evidence type="ECO:0000256" key="1">
    <source>
        <dbReference type="ARBA" id="ARBA00004642"/>
    </source>
</evidence>
<evidence type="ECO:0000259" key="6">
    <source>
        <dbReference type="Pfam" id="PF02234"/>
    </source>
</evidence>
<gene>
    <name evidence="7" type="ORF">OLEA9_A033676</name>
</gene>
<evidence type="ECO:0000256" key="4">
    <source>
        <dbReference type="ARBA" id="ARBA00023306"/>
    </source>
</evidence>
<keyword evidence="4" id="KW-0131">Cell cycle</keyword>
<feature type="compositionally biased region" description="Basic and acidic residues" evidence="5">
    <location>
        <begin position="144"/>
        <end position="153"/>
    </location>
</feature>
<comment type="subcellular location">
    <subcellularLocation>
        <location evidence="1">Nucleus</location>
        <location evidence="1">Nucleoplasm</location>
    </subcellularLocation>
</comment>
<accession>A0A8S0S7C1</accession>
<dbReference type="PANTHER" id="PTHR46776">
    <property type="entry name" value="CYCLIN-DEPENDENT KINASE INHIBITOR 4-RELATED"/>
    <property type="match status" value="1"/>
</dbReference>
<comment type="caution">
    <text evidence="7">The sequence shown here is derived from an EMBL/GenBank/DDBJ whole genome shotgun (WGS) entry which is preliminary data.</text>
</comment>
<feature type="region of interest" description="Disordered" evidence="5">
    <location>
        <begin position="22"/>
        <end position="43"/>
    </location>
</feature>
<name>A0A8S0S7C1_OLEEU</name>
<reference evidence="7 8" key="1">
    <citation type="submission" date="2019-12" db="EMBL/GenBank/DDBJ databases">
        <authorList>
            <person name="Alioto T."/>
            <person name="Alioto T."/>
            <person name="Gomez Garrido J."/>
        </authorList>
    </citation>
    <scope>NUCLEOTIDE SEQUENCE [LARGE SCALE GENOMIC DNA]</scope>
</reference>
<evidence type="ECO:0000256" key="3">
    <source>
        <dbReference type="ARBA" id="ARBA00023013"/>
    </source>
</evidence>
<evidence type="ECO:0000256" key="5">
    <source>
        <dbReference type="SAM" id="MobiDB-lite"/>
    </source>
</evidence>
<evidence type="ECO:0000313" key="8">
    <source>
        <dbReference type="Proteomes" id="UP000594638"/>
    </source>
</evidence>
<protein>
    <submittedName>
        <fullName evidence="7">Cyclin-dependent kinase inhibitor 7-like</fullName>
    </submittedName>
</protein>
<dbReference type="GO" id="GO:0004861">
    <property type="term" value="F:cyclin-dependent protein serine/threonine kinase inhibitor activity"/>
    <property type="evidence" value="ECO:0007669"/>
    <property type="project" value="InterPro"/>
</dbReference>
<dbReference type="PIRSF" id="PIRSF017811">
    <property type="entry name" value="CDK_inhib_pln"/>
    <property type="match status" value="1"/>
</dbReference>
<dbReference type="Gramene" id="OE9A033676T1">
    <property type="protein sequence ID" value="OE9A033676C1"/>
    <property type="gene ID" value="OE9A033676"/>
</dbReference>
<feature type="region of interest" description="Disordered" evidence="5">
    <location>
        <begin position="127"/>
        <end position="162"/>
    </location>
</feature>
<organism evidence="7 8">
    <name type="scientific">Olea europaea subsp. europaea</name>
    <dbReference type="NCBI Taxonomy" id="158383"/>
    <lineage>
        <taxon>Eukaryota</taxon>
        <taxon>Viridiplantae</taxon>
        <taxon>Streptophyta</taxon>
        <taxon>Embryophyta</taxon>
        <taxon>Tracheophyta</taxon>
        <taxon>Spermatophyta</taxon>
        <taxon>Magnoliopsida</taxon>
        <taxon>eudicotyledons</taxon>
        <taxon>Gunneridae</taxon>
        <taxon>Pentapetalae</taxon>
        <taxon>asterids</taxon>
        <taxon>lamiids</taxon>
        <taxon>Lamiales</taxon>
        <taxon>Oleaceae</taxon>
        <taxon>Oleeae</taxon>
        <taxon>Olea</taxon>
    </lineage>
</organism>
<evidence type="ECO:0000256" key="2">
    <source>
        <dbReference type="ARBA" id="ARBA00010274"/>
    </source>
</evidence>
<dbReference type="Gene3D" id="4.10.365.10">
    <property type="entry name" value="p27"/>
    <property type="match status" value="1"/>
</dbReference>
<comment type="similarity">
    <text evidence="2">Belongs to the CDI family. ICK/KRP subfamily.</text>
</comment>
<dbReference type="InterPro" id="IPR044275">
    <property type="entry name" value="KRP"/>
</dbReference>
<keyword evidence="3" id="KW-0649">Protein kinase inhibitor</keyword>
<dbReference type="InterPro" id="IPR044898">
    <property type="entry name" value="CDI_dom_sf"/>
</dbReference>
<dbReference type="InterPro" id="IPR003175">
    <property type="entry name" value="CDI_dom"/>
</dbReference>
<dbReference type="OrthoDB" id="6373236at2759"/>
<dbReference type="Proteomes" id="UP000594638">
    <property type="component" value="Unassembled WGS sequence"/>
</dbReference>
<proteinExistence type="inferred from homology"/>
<evidence type="ECO:0000313" key="7">
    <source>
        <dbReference type="EMBL" id="CAA2987469.1"/>
    </source>
</evidence>
<dbReference type="EMBL" id="CACTIH010003926">
    <property type="protein sequence ID" value="CAA2987469.1"/>
    <property type="molecule type" value="Genomic_DNA"/>
</dbReference>
<keyword evidence="8" id="KW-1185">Reference proteome</keyword>
<feature type="domain" description="Cyclin-dependent kinase inhibitor" evidence="6">
    <location>
        <begin position="163"/>
        <end position="207"/>
    </location>
</feature>
<dbReference type="GO" id="GO:0005654">
    <property type="term" value="C:nucleoplasm"/>
    <property type="evidence" value="ECO:0007669"/>
    <property type="project" value="UniProtKB-SubCell"/>
</dbReference>